<evidence type="ECO:0000256" key="5">
    <source>
        <dbReference type="ARBA" id="ARBA00022777"/>
    </source>
</evidence>
<sequence length="547" mass="62148">MPADTQPIVDFTKRTRTASDDSIQSLKGAIEFPWQARLGLAVLFVIFFTIGATYYWIESAEPDLAWLPWAMTSLWLVAGAGVMILLYWLWREFNQFGTDLAVWVDCLRAGNLSERMPVRRSACPSFQLRNRLNNIAGDYQTIASKLEGRLSRQAKYIQQKKHYLNVLYDVASCINRSQNLEDLLNQFLLTLKDVVNAEAATVRLLDREGQMRLVASIGLSDEVIEKEKIMPAPECLCGKAAESGEIITREGIQRCGLRIGQKFFDNNNIDLIAIPLQYRDKTLGVYNLFVDKKQHPTIDEEHELLMSIGQHLGMAIEKASVDEEAHLLSIMEERTRMAHELHDSLAQTLASLRFKVRLLDDSLRSENDEHIWGELEGLENSIDDANKELRSLITHFRAPIDGKGIVRAVERLAERFRMETSKEVFFYQNWNFPKTPREIEIEAIRIVQEALVNIRKHSEAETVRILMYSSEAGQCSILVEDDGIGLPEQRVEPNQETGEHIGLTVMEERAARINGEILFESEDGEGTLVQLCFTVSPPEVNDIIGDP</sequence>
<keyword evidence="9" id="KW-0812">Transmembrane</keyword>
<dbReference type="InterPro" id="IPR029016">
    <property type="entry name" value="GAF-like_dom_sf"/>
</dbReference>
<evidence type="ECO:0000259" key="10">
    <source>
        <dbReference type="PROSITE" id="PS50109"/>
    </source>
</evidence>
<dbReference type="SUPFAM" id="SSF55874">
    <property type="entry name" value="ATPase domain of HSP90 chaperone/DNA topoisomerase II/histidine kinase"/>
    <property type="match status" value="1"/>
</dbReference>
<protein>
    <recommendedName>
        <fullName evidence="8">Sensor protein</fullName>
        <ecNumber evidence="8">2.7.13.3</ecNumber>
    </recommendedName>
</protein>
<dbReference type="Gene3D" id="1.20.5.1930">
    <property type="match status" value="1"/>
</dbReference>
<dbReference type="InterPro" id="IPR050482">
    <property type="entry name" value="Sensor_HK_TwoCompSys"/>
</dbReference>
<dbReference type="PANTHER" id="PTHR24421">
    <property type="entry name" value="NITRATE/NITRITE SENSOR PROTEIN NARX-RELATED"/>
    <property type="match status" value="1"/>
</dbReference>
<evidence type="ECO:0000256" key="9">
    <source>
        <dbReference type="SAM" id="Phobius"/>
    </source>
</evidence>
<keyword evidence="8" id="KW-1003">Cell membrane</keyword>
<dbReference type="GO" id="GO:0005524">
    <property type="term" value="F:ATP binding"/>
    <property type="evidence" value="ECO:0007669"/>
    <property type="project" value="UniProtKB-UniRule"/>
</dbReference>
<keyword evidence="9" id="KW-1133">Transmembrane helix</keyword>
<accession>A0A6S6U8N1</accession>
<dbReference type="GO" id="GO:0046983">
    <property type="term" value="F:protein dimerization activity"/>
    <property type="evidence" value="ECO:0007669"/>
    <property type="project" value="UniProtKB-UniRule"/>
</dbReference>
<keyword evidence="6 8" id="KW-0067">ATP-binding</keyword>
<evidence type="ECO:0000313" key="11">
    <source>
        <dbReference type="EMBL" id="CAA6828129.1"/>
    </source>
</evidence>
<evidence type="ECO:0000256" key="1">
    <source>
        <dbReference type="ARBA" id="ARBA00000085"/>
    </source>
</evidence>
<evidence type="ECO:0000256" key="6">
    <source>
        <dbReference type="ARBA" id="ARBA00022840"/>
    </source>
</evidence>
<dbReference type="CDD" id="cd16917">
    <property type="entry name" value="HATPase_UhpB-NarQ-NarX-like"/>
    <property type="match status" value="1"/>
</dbReference>
<evidence type="ECO:0000256" key="2">
    <source>
        <dbReference type="ARBA" id="ARBA00022553"/>
    </source>
</evidence>
<dbReference type="InterPro" id="IPR016380">
    <property type="entry name" value="Sig_transdc_His_kin_NarX/NarQ"/>
</dbReference>
<evidence type="ECO:0000256" key="4">
    <source>
        <dbReference type="ARBA" id="ARBA00022741"/>
    </source>
</evidence>
<dbReference type="SMART" id="SM00065">
    <property type="entry name" value="GAF"/>
    <property type="match status" value="1"/>
</dbReference>
<keyword evidence="3 8" id="KW-0808">Transferase</keyword>
<dbReference type="InterPro" id="IPR036890">
    <property type="entry name" value="HATPase_C_sf"/>
</dbReference>
<dbReference type="GO" id="GO:0005886">
    <property type="term" value="C:plasma membrane"/>
    <property type="evidence" value="ECO:0007669"/>
    <property type="project" value="UniProtKB-SubCell"/>
</dbReference>
<comment type="catalytic activity">
    <reaction evidence="1 8">
        <text>ATP + protein L-histidine = ADP + protein N-phospho-L-histidine.</text>
        <dbReference type="EC" id="2.7.13.3"/>
    </reaction>
</comment>
<dbReference type="PROSITE" id="PS50109">
    <property type="entry name" value="HIS_KIN"/>
    <property type="match status" value="1"/>
</dbReference>
<keyword evidence="7 8" id="KW-0902">Two-component regulatory system</keyword>
<dbReference type="EMBL" id="CACVAY010000146">
    <property type="protein sequence ID" value="CAA6828129.1"/>
    <property type="molecule type" value="Genomic_DNA"/>
</dbReference>
<proteinExistence type="predicted"/>
<reference evidence="11" key="1">
    <citation type="submission" date="2020-01" db="EMBL/GenBank/DDBJ databases">
        <authorList>
            <person name="Meier V. D."/>
            <person name="Meier V D."/>
        </authorList>
    </citation>
    <scope>NUCLEOTIDE SEQUENCE</scope>
    <source>
        <strain evidence="11">HLG_WM_MAG_07</strain>
    </source>
</reference>
<name>A0A6S6U8N1_9GAMM</name>
<dbReference type="Pfam" id="PF07730">
    <property type="entry name" value="HisKA_3"/>
    <property type="match status" value="1"/>
</dbReference>
<dbReference type="PANTHER" id="PTHR24421:SF10">
    <property type="entry name" value="NITRATE_NITRITE SENSOR PROTEIN NARQ"/>
    <property type="match status" value="1"/>
</dbReference>
<dbReference type="InterPro" id="IPR003018">
    <property type="entry name" value="GAF"/>
</dbReference>
<dbReference type="GO" id="GO:0000155">
    <property type="term" value="F:phosphorelay sensor kinase activity"/>
    <property type="evidence" value="ECO:0007669"/>
    <property type="project" value="UniProtKB-UniRule"/>
</dbReference>
<feature type="transmembrane region" description="Helical" evidence="9">
    <location>
        <begin position="38"/>
        <end position="57"/>
    </location>
</feature>
<keyword evidence="8 9" id="KW-0472">Membrane</keyword>
<keyword evidence="2" id="KW-0597">Phosphoprotein</keyword>
<keyword evidence="5 8" id="KW-0418">Kinase</keyword>
<keyword evidence="4 8" id="KW-0547">Nucleotide-binding</keyword>
<dbReference type="Pfam" id="PF02518">
    <property type="entry name" value="HATPase_c"/>
    <property type="match status" value="1"/>
</dbReference>
<organism evidence="11">
    <name type="scientific">uncultured Thiotrichaceae bacterium</name>
    <dbReference type="NCBI Taxonomy" id="298394"/>
    <lineage>
        <taxon>Bacteria</taxon>
        <taxon>Pseudomonadati</taxon>
        <taxon>Pseudomonadota</taxon>
        <taxon>Gammaproteobacteria</taxon>
        <taxon>Thiotrichales</taxon>
        <taxon>Thiotrichaceae</taxon>
        <taxon>environmental samples</taxon>
    </lineage>
</organism>
<evidence type="ECO:0000256" key="8">
    <source>
        <dbReference type="PIRNR" id="PIRNR003167"/>
    </source>
</evidence>
<evidence type="ECO:0000256" key="7">
    <source>
        <dbReference type="ARBA" id="ARBA00023012"/>
    </source>
</evidence>
<dbReference type="EC" id="2.7.13.3" evidence="8"/>
<dbReference type="Gene3D" id="3.30.450.40">
    <property type="match status" value="1"/>
</dbReference>
<dbReference type="Pfam" id="PF13185">
    <property type="entry name" value="GAF_2"/>
    <property type="match status" value="1"/>
</dbReference>
<dbReference type="InterPro" id="IPR003594">
    <property type="entry name" value="HATPase_dom"/>
</dbReference>
<dbReference type="AlphaFoldDB" id="A0A6S6U8N1"/>
<feature type="domain" description="Histidine kinase" evidence="10">
    <location>
        <begin position="336"/>
        <end position="537"/>
    </location>
</feature>
<dbReference type="SUPFAM" id="SSF55781">
    <property type="entry name" value="GAF domain-like"/>
    <property type="match status" value="1"/>
</dbReference>
<dbReference type="InterPro" id="IPR005467">
    <property type="entry name" value="His_kinase_dom"/>
</dbReference>
<gene>
    <name evidence="11" type="ORF">HELGO_WM8875</name>
</gene>
<dbReference type="PIRSF" id="PIRSF003167">
    <property type="entry name" value="STHK_NarX/NarQ"/>
    <property type="match status" value="1"/>
</dbReference>
<evidence type="ECO:0000256" key="3">
    <source>
        <dbReference type="ARBA" id="ARBA00022679"/>
    </source>
</evidence>
<comment type="subcellular location">
    <subcellularLocation>
        <location evidence="8">Cell inner membrane</location>
    </subcellularLocation>
</comment>
<dbReference type="SMART" id="SM00387">
    <property type="entry name" value="HATPase_c"/>
    <property type="match status" value="1"/>
</dbReference>
<keyword evidence="8" id="KW-0997">Cell inner membrane</keyword>
<dbReference type="InterPro" id="IPR011712">
    <property type="entry name" value="Sig_transdc_His_kin_sub3_dim/P"/>
</dbReference>
<dbReference type="Gene3D" id="3.30.565.10">
    <property type="entry name" value="Histidine kinase-like ATPase, C-terminal domain"/>
    <property type="match status" value="1"/>
</dbReference>
<feature type="transmembrane region" description="Helical" evidence="9">
    <location>
        <begin position="69"/>
        <end position="90"/>
    </location>
</feature>